<dbReference type="AlphaFoldDB" id="A0AAX3E4T7"/>
<dbReference type="Proteomes" id="UP001163166">
    <property type="component" value="Chromosome"/>
</dbReference>
<sequence>MITHPRTLFFRTDLASADAYMVAAKAGGTTLSGWLREAARMRLPDGGTSLPPLPRSPRRRPVRIPSDDVVAVSGLTGEVGRLTGATIQLARSLREIGHASEHETIETILRDLRAAQADLVRIGDRLRATEAIE</sequence>
<proteinExistence type="predicted"/>
<evidence type="ECO:0000313" key="3">
    <source>
        <dbReference type="Proteomes" id="UP001163166"/>
    </source>
</evidence>
<dbReference type="EMBL" id="CP076676">
    <property type="protein sequence ID" value="UYO41958.1"/>
    <property type="molecule type" value="Genomic_DNA"/>
</dbReference>
<evidence type="ECO:0000256" key="1">
    <source>
        <dbReference type="SAM" id="MobiDB-lite"/>
    </source>
</evidence>
<reference evidence="2" key="1">
    <citation type="journal article" date="2022" name="Biol. Control">
        <title>In silico genomic analysis of Rhodopseudomonas palustris strains revealed potential biocontrol agents and crop yield enhancers.</title>
        <authorList>
            <person name="Surachat K."/>
            <person name="Kantachote D."/>
            <person name="Deachamag P."/>
            <person name="Wonglapsuwan M."/>
        </authorList>
    </citation>
    <scope>NUCLEOTIDE SEQUENCE</scope>
    <source>
        <strain evidence="2">TLS06</strain>
    </source>
</reference>
<organism evidence="2 3">
    <name type="scientific">Rhodopseudomonas palustris</name>
    <dbReference type="NCBI Taxonomy" id="1076"/>
    <lineage>
        <taxon>Bacteria</taxon>
        <taxon>Pseudomonadati</taxon>
        <taxon>Pseudomonadota</taxon>
        <taxon>Alphaproteobacteria</taxon>
        <taxon>Hyphomicrobiales</taxon>
        <taxon>Nitrobacteraceae</taxon>
        <taxon>Rhodopseudomonas</taxon>
    </lineage>
</organism>
<name>A0AAX3E4T7_RHOPL</name>
<dbReference type="RefSeq" id="WP_264076586.1">
    <property type="nucleotide sequence ID" value="NZ_CP076676.1"/>
</dbReference>
<evidence type="ECO:0000313" key="2">
    <source>
        <dbReference type="EMBL" id="UYO41958.1"/>
    </source>
</evidence>
<protein>
    <submittedName>
        <fullName evidence="2">Uncharacterized protein</fullName>
    </submittedName>
</protein>
<feature type="region of interest" description="Disordered" evidence="1">
    <location>
        <begin position="43"/>
        <end position="62"/>
    </location>
</feature>
<accession>A0AAX3E4T7</accession>
<gene>
    <name evidence="2" type="ORF">KQX62_11970</name>
</gene>